<feature type="domain" description="Agd3 C-terminal" evidence="4">
    <location>
        <begin position="717"/>
        <end position="785"/>
    </location>
</feature>
<name>A0ABY6TV01_BIOOC</name>
<evidence type="ECO:0000259" key="3">
    <source>
        <dbReference type="Pfam" id="PF25116"/>
    </source>
</evidence>
<dbReference type="Pfam" id="PF25116">
    <property type="entry name" value="CBM87_Agd3"/>
    <property type="match status" value="1"/>
</dbReference>
<dbReference type="PANTHER" id="PTHR31002">
    <property type="entry name" value="SERIPAUPERIN"/>
    <property type="match status" value="1"/>
</dbReference>
<evidence type="ECO:0008006" key="7">
    <source>
        <dbReference type="Google" id="ProtNLM"/>
    </source>
</evidence>
<dbReference type="PANTHER" id="PTHR31002:SF34">
    <property type="entry name" value="CELL WALL PROTEIN CWP1-RELATED"/>
    <property type="match status" value="1"/>
</dbReference>
<keyword evidence="6" id="KW-1185">Reference proteome</keyword>
<dbReference type="Pfam" id="PF25115">
    <property type="entry name" value="Agd3_CE"/>
    <property type="match status" value="1"/>
</dbReference>
<dbReference type="InterPro" id="IPR056825">
    <property type="entry name" value="Agd3_C"/>
</dbReference>
<evidence type="ECO:0000313" key="5">
    <source>
        <dbReference type="EMBL" id="VUC21754.1"/>
    </source>
</evidence>
<dbReference type="Pfam" id="PF25117">
    <property type="entry name" value="Agd3_C"/>
    <property type="match status" value="1"/>
</dbReference>
<dbReference type="InterPro" id="IPR050788">
    <property type="entry name" value="Yeast_SRP1/TIP1_CWP"/>
</dbReference>
<reference evidence="5 6" key="1">
    <citation type="submission" date="2019-06" db="EMBL/GenBank/DDBJ databases">
        <authorList>
            <person name="Broberg M."/>
        </authorList>
    </citation>
    <scope>NUCLEOTIDE SEQUENCE [LARGE SCALE GENOMIC DNA]</scope>
</reference>
<feature type="domain" description="Agd3 deacetylase" evidence="2">
    <location>
        <begin position="348"/>
        <end position="714"/>
    </location>
</feature>
<dbReference type="InterPro" id="IPR056827">
    <property type="entry name" value="CBM87_Agd3"/>
</dbReference>
<evidence type="ECO:0000259" key="2">
    <source>
        <dbReference type="Pfam" id="PF25115"/>
    </source>
</evidence>
<dbReference type="InterPro" id="IPR056826">
    <property type="entry name" value="Agd3_CE"/>
</dbReference>
<dbReference type="Proteomes" id="UP000766486">
    <property type="component" value="Unassembled WGS sequence"/>
</dbReference>
<evidence type="ECO:0000259" key="4">
    <source>
        <dbReference type="Pfam" id="PF25117"/>
    </source>
</evidence>
<evidence type="ECO:0000256" key="1">
    <source>
        <dbReference type="SAM" id="SignalP"/>
    </source>
</evidence>
<proteinExistence type="predicted"/>
<accession>A0ABY6TV01</accession>
<feature type="chain" id="PRO_5046958793" description="Extracellular serine-rich protein" evidence="1">
    <location>
        <begin position="20"/>
        <end position="787"/>
    </location>
</feature>
<organism evidence="5 6">
    <name type="scientific">Bionectria ochroleuca</name>
    <name type="common">Gliocladium roseum</name>
    <dbReference type="NCBI Taxonomy" id="29856"/>
    <lineage>
        <taxon>Eukaryota</taxon>
        <taxon>Fungi</taxon>
        <taxon>Dikarya</taxon>
        <taxon>Ascomycota</taxon>
        <taxon>Pezizomycotina</taxon>
        <taxon>Sordariomycetes</taxon>
        <taxon>Hypocreomycetidae</taxon>
        <taxon>Hypocreales</taxon>
        <taxon>Bionectriaceae</taxon>
        <taxon>Clonostachys</taxon>
    </lineage>
</organism>
<protein>
    <recommendedName>
        <fullName evidence="7">Extracellular serine-rich protein</fullName>
    </recommendedName>
</protein>
<sequence length="787" mass="84400">MVLGGIIGSLACTLGLSTCVTTTSAPVITTSRTSAVAAATSAAATSSVRTSTSATSAFVTSTRATGSTRAATQPIASEAIPIVSVFPSINPLTTISVIPSAAPSPSALPSAVAVSGATVDSTILVLARDAASAAVGSSGFDAYGIPFETLLVPQSGVALPALTSGDKKGRYAGILVMGAVSYDYSGTWKSALTDAQWNDIYAYQGNYSVRLVRIDEFPGPAFGAKTADANGGGCCSTGVEQLVSFSNTTAFPSANLKTNAGVTTNGLWHYPAVITDPATTWEIAKFGPGGSYSTDTTAGVINNFNGREQMVWFTGWATDWSATSNYLQHAHVHWLTRGLFVGKRKIHLNTQIDDVQLATEIYFPNGTEFKCRIGDVEAHATWQTNINGRLPKGSDFWLEFGHNGNGDIIAAVTKPTASTVCKPEDPVDYPYPADTPLEFQKPLGSGVDQWPAAYEQYEWTQQCAKLDDFAAWFLNSDNLNHFAHLSHTFTHLELNNATYHDATREIHFNQAWMKQMGIDQARRFSAQGLIPPAITGLHNGDAIKAWMDNGLRYVVGDNTRPVLKNPNSKYHALTTTVAANGYSGLKIIPRYATTIYYNCDSSDCTVKEWIDTSAGKGGFTDLLNDARLTNSRYLLSLQSDPYMFHQANLRQTDMPSITVGSQTGKMSLVMAWVETIAQEMYRLTDWPITSLKHDDVGKYFVDRETLDNCKPKLSYTYSSDGKSIQSATVTTNSNTCGVPVPVTIPVDSATTEGGTSTTDKVGTEPAIIWVTMNGSPVIVKLSKSVSL</sequence>
<feature type="domain" description="Agd3 CBM87" evidence="3">
    <location>
        <begin position="119"/>
        <end position="334"/>
    </location>
</feature>
<feature type="signal peptide" evidence="1">
    <location>
        <begin position="1"/>
        <end position="19"/>
    </location>
</feature>
<comment type="caution">
    <text evidence="5">The sequence shown here is derived from an EMBL/GenBank/DDBJ whole genome shotgun (WGS) entry which is preliminary data.</text>
</comment>
<gene>
    <name evidence="5" type="ORF">CLO192961_LOCUS62770</name>
</gene>
<dbReference type="EMBL" id="CABFNS010000458">
    <property type="protein sequence ID" value="VUC21754.1"/>
    <property type="molecule type" value="Genomic_DNA"/>
</dbReference>
<evidence type="ECO:0000313" key="6">
    <source>
        <dbReference type="Proteomes" id="UP000766486"/>
    </source>
</evidence>
<keyword evidence="1" id="KW-0732">Signal</keyword>